<comment type="caution">
    <text evidence="2">The sequence shown here is derived from an EMBL/GenBank/DDBJ whole genome shotgun (WGS) entry which is preliminary data.</text>
</comment>
<organism evidence="2 3">
    <name type="scientific">Clostridium magnum DSM 2767</name>
    <dbReference type="NCBI Taxonomy" id="1121326"/>
    <lineage>
        <taxon>Bacteria</taxon>
        <taxon>Bacillati</taxon>
        <taxon>Bacillota</taxon>
        <taxon>Clostridia</taxon>
        <taxon>Eubacteriales</taxon>
        <taxon>Clostridiaceae</taxon>
        <taxon>Clostridium</taxon>
    </lineage>
</organism>
<name>A0A161WVN8_9CLOT</name>
<dbReference type="Proteomes" id="UP000076603">
    <property type="component" value="Unassembled WGS sequence"/>
</dbReference>
<dbReference type="EMBL" id="LWAE01000004">
    <property type="protein sequence ID" value="KZL91008.1"/>
    <property type="molecule type" value="Genomic_DNA"/>
</dbReference>
<accession>A0A161WVN8</accession>
<reference evidence="2 3" key="1">
    <citation type="submission" date="2016-04" db="EMBL/GenBank/DDBJ databases">
        <title>Genome sequence of Clostridium magnum DSM 2767.</title>
        <authorList>
            <person name="Poehlein A."/>
            <person name="Uhlig R."/>
            <person name="Fischer R."/>
            <person name="Bahl H."/>
            <person name="Daniel R."/>
        </authorList>
    </citation>
    <scope>NUCLEOTIDE SEQUENCE [LARGE SCALE GENOMIC DNA]</scope>
    <source>
        <strain evidence="2 3">DSM 2767</strain>
    </source>
</reference>
<keyword evidence="1" id="KW-0472">Membrane</keyword>
<evidence type="ECO:0000313" key="3">
    <source>
        <dbReference type="Proteomes" id="UP000076603"/>
    </source>
</evidence>
<keyword evidence="1" id="KW-0812">Transmembrane</keyword>
<keyword evidence="3" id="KW-1185">Reference proteome</keyword>
<proteinExistence type="predicted"/>
<feature type="transmembrane region" description="Helical" evidence="1">
    <location>
        <begin position="9"/>
        <end position="28"/>
    </location>
</feature>
<sequence>MKMTFFKKNLLKIGLILALVVSVFLYIYTTVSYKTNTNVIKCKIFPIPLDI</sequence>
<dbReference type="PATRIC" id="fig|1121326.3.peg.3966"/>
<gene>
    <name evidence="2" type="ORF">CLMAG_39190</name>
</gene>
<evidence type="ECO:0000256" key="1">
    <source>
        <dbReference type="SAM" id="Phobius"/>
    </source>
</evidence>
<dbReference type="AlphaFoldDB" id="A0A161WVN8"/>
<keyword evidence="1" id="KW-1133">Transmembrane helix</keyword>
<protein>
    <submittedName>
        <fullName evidence="2">Uncharacterized protein</fullName>
    </submittedName>
</protein>
<evidence type="ECO:0000313" key="2">
    <source>
        <dbReference type="EMBL" id="KZL91008.1"/>
    </source>
</evidence>